<dbReference type="GO" id="GO:0015031">
    <property type="term" value="P:protein transport"/>
    <property type="evidence" value="ECO:0007669"/>
    <property type="project" value="UniProtKB-UniRule"/>
</dbReference>
<evidence type="ECO:0000256" key="13">
    <source>
        <dbReference type="RuleBase" id="RU003914"/>
    </source>
</evidence>
<evidence type="ECO:0000259" key="14">
    <source>
        <dbReference type="PROSITE" id="PS50059"/>
    </source>
</evidence>
<evidence type="ECO:0000256" key="4">
    <source>
        <dbReference type="ARBA" id="ARBA00016902"/>
    </source>
</evidence>
<protein>
    <recommendedName>
        <fullName evidence="4 11">Trigger factor</fullName>
        <shortName evidence="11">TF</shortName>
        <ecNumber evidence="3 11">5.2.1.8</ecNumber>
    </recommendedName>
    <alternativeName>
        <fullName evidence="10 11">PPIase</fullName>
    </alternativeName>
</protein>
<dbReference type="GO" id="GO:0003755">
    <property type="term" value="F:peptidyl-prolyl cis-trans isomerase activity"/>
    <property type="evidence" value="ECO:0007669"/>
    <property type="project" value="UniProtKB-UniRule"/>
</dbReference>
<reference evidence="16" key="1">
    <citation type="submission" date="2019-03" db="EMBL/GenBank/DDBJ databases">
        <title>Aquabacterium pictum sp.nov., the first bacteriochlorophyll a-containing freshwater bacterium in the genus Aquabacterium of the class Betaproteobacteria.</title>
        <authorList>
            <person name="Hirose S."/>
            <person name="Tank M."/>
            <person name="Hara E."/>
            <person name="Tamaki H."/>
            <person name="Takaichi S."/>
            <person name="Haruta S."/>
            <person name="Hanada S."/>
        </authorList>
    </citation>
    <scope>NUCLEOTIDE SEQUENCE [LARGE SCALE GENOMIC DNA]</scope>
    <source>
        <strain evidence="16">W35</strain>
    </source>
</reference>
<dbReference type="InterPro" id="IPR008881">
    <property type="entry name" value="Trigger_fac_ribosome-bd_bac"/>
</dbReference>
<dbReference type="Pfam" id="PF00254">
    <property type="entry name" value="FKBP_C"/>
    <property type="match status" value="1"/>
</dbReference>
<name>A0A480ANA7_9BURK</name>
<gene>
    <name evidence="11 15" type="primary">tig</name>
    <name evidence="15" type="ORF">AQPW35_06130</name>
</gene>
<comment type="subcellular location">
    <subcellularLocation>
        <location evidence="11">Cytoplasm</location>
    </subcellularLocation>
    <text evidence="11">About half TF is bound to the ribosome near the polypeptide exit tunnel while the other half is free in the cytoplasm.</text>
</comment>
<keyword evidence="6 11" id="KW-0697">Rotamase</keyword>
<evidence type="ECO:0000313" key="16">
    <source>
        <dbReference type="Proteomes" id="UP000301751"/>
    </source>
</evidence>
<dbReference type="InterPro" id="IPR001179">
    <property type="entry name" value="PPIase_FKBP_dom"/>
</dbReference>
<dbReference type="HAMAP" id="MF_00303">
    <property type="entry name" value="Trigger_factor_Tig"/>
    <property type="match status" value="1"/>
</dbReference>
<evidence type="ECO:0000256" key="10">
    <source>
        <dbReference type="ARBA" id="ARBA00029986"/>
    </source>
</evidence>
<evidence type="ECO:0000256" key="3">
    <source>
        <dbReference type="ARBA" id="ARBA00013194"/>
    </source>
</evidence>
<dbReference type="InterPro" id="IPR037041">
    <property type="entry name" value="Trigger_fac_C_sf"/>
</dbReference>
<comment type="similarity">
    <text evidence="2 11 13">Belongs to the FKBP-type PPIase family. Tig subfamily.</text>
</comment>
<dbReference type="GO" id="GO:0051301">
    <property type="term" value="P:cell division"/>
    <property type="evidence" value="ECO:0007669"/>
    <property type="project" value="UniProtKB-KW"/>
</dbReference>
<dbReference type="NCBIfam" id="TIGR00115">
    <property type="entry name" value="tig"/>
    <property type="match status" value="1"/>
</dbReference>
<evidence type="ECO:0000256" key="8">
    <source>
        <dbReference type="ARBA" id="ARBA00023235"/>
    </source>
</evidence>
<dbReference type="PROSITE" id="PS50059">
    <property type="entry name" value="FKBP_PPIASE"/>
    <property type="match status" value="1"/>
</dbReference>
<dbReference type="OrthoDB" id="9767721at2"/>
<dbReference type="Proteomes" id="UP000301751">
    <property type="component" value="Unassembled WGS sequence"/>
</dbReference>
<keyword evidence="7 11" id="KW-0143">Chaperone</keyword>
<evidence type="ECO:0000313" key="15">
    <source>
        <dbReference type="EMBL" id="GCL61532.1"/>
    </source>
</evidence>
<dbReference type="InterPro" id="IPR005215">
    <property type="entry name" value="Trig_fac"/>
</dbReference>
<evidence type="ECO:0000256" key="7">
    <source>
        <dbReference type="ARBA" id="ARBA00023186"/>
    </source>
</evidence>
<sequence>MAVTVETLEKLERRITLLIPANDLNAEIETRLKKLSRTVKADGFRPGKVPMSVVAQRYGYSVQSEVMNDKIGQAFASAANEAQLRVAGVPRVTPKEGAPEGQLAFDATFEVYPEVTLGDLTTVEVERFSSEVTEAAIDRTVDILRKQRRTFAQRPAAEGAAETDRVTIDFEGKIDGETFSGGKADAFQFIIGEGQMLEQFDKAVRGMKVGDNKTFPLQFPEDYHGKDVAGKEADFLVTMKKIEAQNLPELTEAFIQSLGIADGTVDGLRADVKKNLEREVKFRVLGRNKGAAMDALLKVATLDVPKALVDNELERLVANARDDLKQRGIKDADKAPIPSELFQPQAERRVRLGLVVAELVRANNLQAKPEQLQAHIEEMSQSYEKPADVMRWYLSDRQRMAEVEAVVIENNVTAHVLSLVKVVDKALPFDELMTA</sequence>
<keyword evidence="5 11" id="KW-0132">Cell division</keyword>
<dbReference type="FunFam" id="3.10.50.40:FF:000001">
    <property type="entry name" value="Trigger factor"/>
    <property type="match status" value="1"/>
</dbReference>
<dbReference type="SUPFAM" id="SSF54534">
    <property type="entry name" value="FKBP-like"/>
    <property type="match status" value="1"/>
</dbReference>
<comment type="domain">
    <text evidence="11">Consists of 3 domains; the N-terminus binds the ribosome, the middle domain has PPIase activity, while the C-terminus has intrinsic chaperone activity on its own.</text>
</comment>
<dbReference type="Pfam" id="PF05697">
    <property type="entry name" value="Trigger_N"/>
    <property type="match status" value="1"/>
</dbReference>
<dbReference type="InterPro" id="IPR046357">
    <property type="entry name" value="PPIase_dom_sf"/>
</dbReference>
<evidence type="ECO:0000256" key="5">
    <source>
        <dbReference type="ARBA" id="ARBA00022618"/>
    </source>
</evidence>
<dbReference type="GO" id="GO:0044183">
    <property type="term" value="F:protein folding chaperone"/>
    <property type="evidence" value="ECO:0007669"/>
    <property type="project" value="TreeGrafter"/>
</dbReference>
<comment type="function">
    <text evidence="11">Involved in protein export. Acts as a chaperone by maintaining the newly synthesized protein in an open conformation. Functions as a peptidyl-prolyl cis-trans isomerase.</text>
</comment>
<dbReference type="EMBL" id="BJCL01000001">
    <property type="protein sequence ID" value="GCL61532.1"/>
    <property type="molecule type" value="Genomic_DNA"/>
</dbReference>
<accession>A0A480ANA7</accession>
<dbReference type="InterPro" id="IPR036611">
    <property type="entry name" value="Trigger_fac_ribosome-bd_sf"/>
</dbReference>
<evidence type="ECO:0000256" key="9">
    <source>
        <dbReference type="ARBA" id="ARBA00023306"/>
    </source>
</evidence>
<keyword evidence="11" id="KW-0963">Cytoplasm</keyword>
<dbReference type="PANTHER" id="PTHR30560">
    <property type="entry name" value="TRIGGER FACTOR CHAPERONE AND PEPTIDYL-PROLYL CIS/TRANS ISOMERASE"/>
    <property type="match status" value="1"/>
</dbReference>
<comment type="caution">
    <text evidence="15">The sequence shown here is derived from an EMBL/GenBank/DDBJ whole genome shotgun (WGS) entry which is preliminary data.</text>
</comment>
<dbReference type="GO" id="GO:0005737">
    <property type="term" value="C:cytoplasm"/>
    <property type="evidence" value="ECO:0007669"/>
    <property type="project" value="UniProtKB-SubCell"/>
</dbReference>
<dbReference type="InterPro" id="IPR027304">
    <property type="entry name" value="Trigger_fact/SurA_dom_sf"/>
</dbReference>
<dbReference type="SUPFAM" id="SSF109998">
    <property type="entry name" value="Triger factor/SurA peptide-binding domain-like"/>
    <property type="match status" value="1"/>
</dbReference>
<keyword evidence="8 11" id="KW-0413">Isomerase</keyword>
<comment type="catalytic activity">
    <reaction evidence="1 11 12">
        <text>[protein]-peptidylproline (omega=180) = [protein]-peptidylproline (omega=0)</text>
        <dbReference type="Rhea" id="RHEA:16237"/>
        <dbReference type="Rhea" id="RHEA-COMP:10747"/>
        <dbReference type="Rhea" id="RHEA-COMP:10748"/>
        <dbReference type="ChEBI" id="CHEBI:83833"/>
        <dbReference type="ChEBI" id="CHEBI:83834"/>
        <dbReference type="EC" id="5.2.1.8"/>
    </reaction>
</comment>
<dbReference type="Gene3D" id="3.30.70.1050">
    <property type="entry name" value="Trigger factor ribosome-binding domain"/>
    <property type="match status" value="1"/>
</dbReference>
<dbReference type="SUPFAM" id="SSF102735">
    <property type="entry name" value="Trigger factor ribosome-binding domain"/>
    <property type="match status" value="1"/>
</dbReference>
<keyword evidence="16" id="KW-1185">Reference proteome</keyword>
<evidence type="ECO:0000256" key="2">
    <source>
        <dbReference type="ARBA" id="ARBA00005464"/>
    </source>
</evidence>
<dbReference type="Gene3D" id="1.10.3120.10">
    <property type="entry name" value="Trigger factor, C-terminal domain"/>
    <property type="match status" value="1"/>
</dbReference>
<dbReference type="PANTHER" id="PTHR30560:SF3">
    <property type="entry name" value="TRIGGER FACTOR-LIKE PROTEIN TIG, CHLOROPLASTIC"/>
    <property type="match status" value="1"/>
</dbReference>
<organism evidence="15 16">
    <name type="scientific">Pseudaquabacterium pictum</name>
    <dbReference type="NCBI Taxonomy" id="2315236"/>
    <lineage>
        <taxon>Bacteria</taxon>
        <taxon>Pseudomonadati</taxon>
        <taxon>Pseudomonadota</taxon>
        <taxon>Betaproteobacteria</taxon>
        <taxon>Burkholderiales</taxon>
        <taxon>Sphaerotilaceae</taxon>
        <taxon>Pseudaquabacterium</taxon>
    </lineage>
</organism>
<keyword evidence="9 11" id="KW-0131">Cell cycle</keyword>
<feature type="domain" description="PPIase FKBP-type" evidence="14">
    <location>
        <begin position="163"/>
        <end position="245"/>
    </location>
</feature>
<dbReference type="AlphaFoldDB" id="A0A480ANA7"/>
<evidence type="ECO:0000256" key="6">
    <source>
        <dbReference type="ARBA" id="ARBA00023110"/>
    </source>
</evidence>
<evidence type="ECO:0000256" key="12">
    <source>
        <dbReference type="PROSITE-ProRule" id="PRU00277"/>
    </source>
</evidence>
<dbReference type="GO" id="GO:0051083">
    <property type="term" value="P:'de novo' cotranslational protein folding"/>
    <property type="evidence" value="ECO:0007669"/>
    <property type="project" value="TreeGrafter"/>
</dbReference>
<proteinExistence type="inferred from homology"/>
<dbReference type="EC" id="5.2.1.8" evidence="3 11"/>
<evidence type="ECO:0000256" key="1">
    <source>
        <dbReference type="ARBA" id="ARBA00000971"/>
    </source>
</evidence>
<dbReference type="RefSeq" id="WP_137731273.1">
    <property type="nucleotide sequence ID" value="NZ_BJCL01000001.1"/>
</dbReference>
<dbReference type="GO" id="GO:0043335">
    <property type="term" value="P:protein unfolding"/>
    <property type="evidence" value="ECO:0007669"/>
    <property type="project" value="TreeGrafter"/>
</dbReference>
<dbReference type="Gene3D" id="3.10.50.40">
    <property type="match status" value="1"/>
</dbReference>
<dbReference type="Pfam" id="PF05698">
    <property type="entry name" value="Trigger_C"/>
    <property type="match status" value="1"/>
</dbReference>
<dbReference type="InterPro" id="IPR008880">
    <property type="entry name" value="Trigger_fac_C"/>
</dbReference>
<dbReference type="GO" id="GO:0043022">
    <property type="term" value="F:ribosome binding"/>
    <property type="evidence" value="ECO:0007669"/>
    <property type="project" value="TreeGrafter"/>
</dbReference>
<dbReference type="PIRSF" id="PIRSF003095">
    <property type="entry name" value="Trigger_factor"/>
    <property type="match status" value="1"/>
</dbReference>
<evidence type="ECO:0000256" key="11">
    <source>
        <dbReference type="HAMAP-Rule" id="MF_00303"/>
    </source>
</evidence>